<keyword evidence="11 16" id="KW-0694">RNA-binding</keyword>
<dbReference type="Pfam" id="PF03483">
    <property type="entry name" value="B3_4"/>
    <property type="match status" value="1"/>
</dbReference>
<dbReference type="InterPro" id="IPR002547">
    <property type="entry name" value="tRNA-bd_dom"/>
</dbReference>
<evidence type="ECO:0000256" key="2">
    <source>
        <dbReference type="ARBA" id="ARBA00008653"/>
    </source>
</evidence>
<organism evidence="20 21">
    <name type="scientific">Enhygromyxa salina</name>
    <dbReference type="NCBI Taxonomy" id="215803"/>
    <lineage>
        <taxon>Bacteria</taxon>
        <taxon>Pseudomonadati</taxon>
        <taxon>Myxococcota</taxon>
        <taxon>Polyangia</taxon>
        <taxon>Nannocystales</taxon>
        <taxon>Nannocystaceae</taxon>
        <taxon>Enhygromyxa</taxon>
    </lineage>
</organism>
<dbReference type="SUPFAM" id="SSF56037">
    <property type="entry name" value="PheT/TilS domain"/>
    <property type="match status" value="1"/>
</dbReference>
<dbReference type="SUPFAM" id="SSF54991">
    <property type="entry name" value="Anticodon-binding domain of PheRS"/>
    <property type="match status" value="1"/>
</dbReference>
<dbReference type="InterPro" id="IPR005146">
    <property type="entry name" value="B3/B4_tRNA-bd"/>
</dbReference>
<dbReference type="InterPro" id="IPR004532">
    <property type="entry name" value="Phe-tRNA-ligase_IIc_bsu_bact"/>
</dbReference>
<dbReference type="Gene3D" id="2.40.50.140">
    <property type="entry name" value="Nucleic acid-binding proteins"/>
    <property type="match status" value="1"/>
</dbReference>
<dbReference type="InterPro" id="IPR045864">
    <property type="entry name" value="aa-tRNA-synth_II/BPL/LPL"/>
</dbReference>
<dbReference type="CDD" id="cd02796">
    <property type="entry name" value="tRNA_bind_bactPheRS"/>
    <property type="match status" value="1"/>
</dbReference>
<dbReference type="Gene3D" id="3.30.56.10">
    <property type="match status" value="2"/>
</dbReference>
<dbReference type="RefSeq" id="WP_106391166.1">
    <property type="nucleotide sequence ID" value="NZ_PVNK01000094.1"/>
</dbReference>
<comment type="similarity">
    <text evidence="2 15">Belongs to the phenylalanyl-tRNA synthetase beta subunit family. Type 1 subfamily.</text>
</comment>
<dbReference type="Gene3D" id="3.30.930.10">
    <property type="entry name" value="Bira Bifunctional Protein, Domain 2"/>
    <property type="match status" value="1"/>
</dbReference>
<evidence type="ECO:0000256" key="7">
    <source>
        <dbReference type="ARBA" id="ARBA00022723"/>
    </source>
</evidence>
<comment type="subunit">
    <text evidence="3 15">Tetramer of two alpha and two beta subunits.</text>
</comment>
<dbReference type="InterPro" id="IPR033714">
    <property type="entry name" value="tRNA_bind_bactPheRS"/>
</dbReference>
<keyword evidence="13 15" id="KW-0030">Aminoacyl-tRNA synthetase</keyword>
<keyword evidence="8 15" id="KW-0547">Nucleotide-binding</keyword>
<keyword evidence="9 15" id="KW-0067">ATP-binding</keyword>
<dbReference type="SUPFAM" id="SSF46955">
    <property type="entry name" value="Putative DNA-binding domain"/>
    <property type="match status" value="1"/>
</dbReference>
<evidence type="ECO:0000313" key="20">
    <source>
        <dbReference type="EMBL" id="PRQ03321.1"/>
    </source>
</evidence>
<evidence type="ECO:0000256" key="9">
    <source>
        <dbReference type="ARBA" id="ARBA00022840"/>
    </source>
</evidence>
<protein>
    <recommendedName>
        <fullName evidence="15">Phenylalanine--tRNA ligase beta subunit</fullName>
        <ecNumber evidence="15">6.1.1.20</ecNumber>
    </recommendedName>
    <alternativeName>
        <fullName evidence="15">Phenylalanyl-tRNA synthetase beta subunit</fullName>
        <shortName evidence="15">PheRS</shortName>
    </alternativeName>
</protein>
<evidence type="ECO:0000256" key="1">
    <source>
        <dbReference type="ARBA" id="ARBA00004496"/>
    </source>
</evidence>
<dbReference type="InterPro" id="IPR036690">
    <property type="entry name" value="Fdx_antiC-bd_sf"/>
</dbReference>
<dbReference type="Pfam" id="PF17759">
    <property type="entry name" value="tRNA_synthFbeta"/>
    <property type="match status" value="1"/>
</dbReference>
<comment type="caution">
    <text evidence="20">The sequence shown here is derived from an EMBL/GenBank/DDBJ whole genome shotgun (WGS) entry which is preliminary data.</text>
</comment>
<dbReference type="InterPro" id="IPR012340">
    <property type="entry name" value="NA-bd_OB-fold"/>
</dbReference>
<evidence type="ECO:0000256" key="3">
    <source>
        <dbReference type="ARBA" id="ARBA00011209"/>
    </source>
</evidence>
<reference evidence="20 21" key="1">
    <citation type="submission" date="2018-03" db="EMBL/GenBank/DDBJ databases">
        <title>Draft Genome Sequences of the Obligatory Marine Myxobacteria Enhygromyxa salina SWB005.</title>
        <authorList>
            <person name="Poehlein A."/>
            <person name="Moghaddam J.A."/>
            <person name="Harms H."/>
            <person name="Alanjari M."/>
            <person name="Koenig G.M."/>
            <person name="Daniel R."/>
            <person name="Schaeberle T.F."/>
        </authorList>
    </citation>
    <scope>NUCLEOTIDE SEQUENCE [LARGE SCALE GENOMIC DNA]</scope>
    <source>
        <strain evidence="20 21">SWB005</strain>
    </source>
</reference>
<proteinExistence type="inferred from homology"/>
<keyword evidence="21" id="KW-1185">Reference proteome</keyword>
<dbReference type="Pfam" id="PF03484">
    <property type="entry name" value="B5"/>
    <property type="match status" value="1"/>
</dbReference>
<dbReference type="GO" id="GO:0005524">
    <property type="term" value="F:ATP binding"/>
    <property type="evidence" value="ECO:0007669"/>
    <property type="project" value="UniProtKB-UniRule"/>
</dbReference>
<dbReference type="InterPro" id="IPR020825">
    <property type="entry name" value="Phe-tRNA_synthase-like_B3/B4"/>
</dbReference>
<dbReference type="Pfam" id="PF01588">
    <property type="entry name" value="tRNA_bind"/>
    <property type="match status" value="1"/>
</dbReference>
<keyword evidence="5 16" id="KW-0820">tRNA-binding</keyword>
<feature type="binding site" evidence="15">
    <location>
        <position position="473"/>
    </location>
    <ligand>
        <name>Mg(2+)</name>
        <dbReference type="ChEBI" id="CHEBI:18420"/>
        <note>shared with alpha subunit</note>
    </ligand>
</feature>
<dbReference type="SMART" id="SM00873">
    <property type="entry name" value="B3_4"/>
    <property type="match status" value="1"/>
</dbReference>
<dbReference type="GO" id="GO:0000287">
    <property type="term" value="F:magnesium ion binding"/>
    <property type="evidence" value="ECO:0007669"/>
    <property type="project" value="UniProtKB-UniRule"/>
</dbReference>
<keyword evidence="10 15" id="KW-0460">Magnesium</keyword>
<evidence type="ECO:0000259" key="17">
    <source>
        <dbReference type="PROSITE" id="PS50886"/>
    </source>
</evidence>
<dbReference type="Proteomes" id="UP000237968">
    <property type="component" value="Unassembled WGS sequence"/>
</dbReference>
<comment type="subcellular location">
    <subcellularLocation>
        <location evidence="1 15">Cytoplasm</location>
    </subcellularLocation>
</comment>
<comment type="catalytic activity">
    <reaction evidence="14 15">
        <text>tRNA(Phe) + L-phenylalanine + ATP = L-phenylalanyl-tRNA(Phe) + AMP + diphosphate + H(+)</text>
        <dbReference type="Rhea" id="RHEA:19413"/>
        <dbReference type="Rhea" id="RHEA-COMP:9668"/>
        <dbReference type="Rhea" id="RHEA-COMP:9699"/>
        <dbReference type="ChEBI" id="CHEBI:15378"/>
        <dbReference type="ChEBI" id="CHEBI:30616"/>
        <dbReference type="ChEBI" id="CHEBI:33019"/>
        <dbReference type="ChEBI" id="CHEBI:58095"/>
        <dbReference type="ChEBI" id="CHEBI:78442"/>
        <dbReference type="ChEBI" id="CHEBI:78531"/>
        <dbReference type="ChEBI" id="CHEBI:456215"/>
        <dbReference type="EC" id="6.1.1.20"/>
    </reaction>
</comment>
<evidence type="ECO:0000256" key="12">
    <source>
        <dbReference type="ARBA" id="ARBA00022917"/>
    </source>
</evidence>
<dbReference type="EC" id="6.1.1.20" evidence="15"/>
<keyword evidence="12 15" id="KW-0648">Protein biosynthesis</keyword>
<dbReference type="GO" id="GO:0004826">
    <property type="term" value="F:phenylalanine-tRNA ligase activity"/>
    <property type="evidence" value="ECO:0007669"/>
    <property type="project" value="UniProtKB-UniRule"/>
</dbReference>
<dbReference type="Gene3D" id="3.30.70.380">
    <property type="entry name" value="Ferrodoxin-fold anticodon-binding domain"/>
    <property type="match status" value="1"/>
</dbReference>
<feature type="binding site" evidence="15">
    <location>
        <position position="476"/>
    </location>
    <ligand>
        <name>Mg(2+)</name>
        <dbReference type="ChEBI" id="CHEBI:18420"/>
        <note>shared with alpha subunit</note>
    </ligand>
</feature>
<dbReference type="GO" id="GO:0000049">
    <property type="term" value="F:tRNA binding"/>
    <property type="evidence" value="ECO:0007669"/>
    <property type="project" value="UniProtKB-UniRule"/>
</dbReference>
<gene>
    <name evidence="15 20" type="primary">pheT</name>
    <name evidence="20" type="ORF">ENSA5_17110</name>
</gene>
<keyword evidence="4 15" id="KW-0963">Cytoplasm</keyword>
<feature type="domain" description="TRNA-binding" evidence="17">
    <location>
        <begin position="49"/>
        <end position="160"/>
    </location>
</feature>
<evidence type="ECO:0000256" key="8">
    <source>
        <dbReference type="ARBA" id="ARBA00022741"/>
    </source>
</evidence>
<name>A0A2S9YE90_9BACT</name>
<dbReference type="InterPro" id="IPR009061">
    <property type="entry name" value="DNA-bd_dom_put_sf"/>
</dbReference>
<dbReference type="GO" id="GO:0006432">
    <property type="term" value="P:phenylalanyl-tRNA aminoacylation"/>
    <property type="evidence" value="ECO:0007669"/>
    <property type="project" value="UniProtKB-UniRule"/>
</dbReference>
<evidence type="ECO:0000256" key="15">
    <source>
        <dbReference type="HAMAP-Rule" id="MF_00283"/>
    </source>
</evidence>
<evidence type="ECO:0000313" key="21">
    <source>
        <dbReference type="Proteomes" id="UP000237968"/>
    </source>
</evidence>
<dbReference type="SUPFAM" id="SSF55681">
    <property type="entry name" value="Class II aaRS and biotin synthetases"/>
    <property type="match status" value="1"/>
</dbReference>
<evidence type="ECO:0000256" key="14">
    <source>
        <dbReference type="ARBA" id="ARBA00049255"/>
    </source>
</evidence>
<evidence type="ECO:0000256" key="5">
    <source>
        <dbReference type="ARBA" id="ARBA00022555"/>
    </source>
</evidence>
<dbReference type="InterPro" id="IPR041616">
    <property type="entry name" value="PheRS_beta_core"/>
</dbReference>
<dbReference type="OrthoDB" id="9805455at2"/>
<dbReference type="Gene3D" id="3.50.40.10">
    <property type="entry name" value="Phenylalanyl-trna Synthetase, Chain B, domain 3"/>
    <property type="match status" value="1"/>
</dbReference>
<feature type="binding site" evidence="15">
    <location>
        <position position="467"/>
    </location>
    <ligand>
        <name>Mg(2+)</name>
        <dbReference type="ChEBI" id="CHEBI:18420"/>
        <note>shared with alpha subunit</note>
    </ligand>
</feature>
<feature type="domain" description="B5" evidence="19">
    <location>
        <begin position="413"/>
        <end position="489"/>
    </location>
</feature>
<dbReference type="SMART" id="SM00874">
    <property type="entry name" value="B5"/>
    <property type="match status" value="1"/>
</dbReference>
<keyword evidence="7 15" id="KW-0479">Metal-binding</keyword>
<dbReference type="EMBL" id="PVNK01000094">
    <property type="protein sequence ID" value="PRQ03321.1"/>
    <property type="molecule type" value="Genomic_DNA"/>
</dbReference>
<feature type="binding site" evidence="15">
    <location>
        <position position="477"/>
    </location>
    <ligand>
        <name>Mg(2+)</name>
        <dbReference type="ChEBI" id="CHEBI:18420"/>
        <note>shared with alpha subunit</note>
    </ligand>
</feature>
<evidence type="ECO:0000259" key="18">
    <source>
        <dbReference type="PROSITE" id="PS51447"/>
    </source>
</evidence>
<dbReference type="NCBIfam" id="TIGR00472">
    <property type="entry name" value="pheT_bact"/>
    <property type="match status" value="1"/>
</dbReference>
<dbReference type="GO" id="GO:0009328">
    <property type="term" value="C:phenylalanine-tRNA ligase complex"/>
    <property type="evidence" value="ECO:0007669"/>
    <property type="project" value="TreeGrafter"/>
</dbReference>
<evidence type="ECO:0000256" key="13">
    <source>
        <dbReference type="ARBA" id="ARBA00023146"/>
    </source>
</evidence>
<dbReference type="HAMAP" id="MF_00283">
    <property type="entry name" value="Phe_tRNA_synth_beta1"/>
    <property type="match status" value="1"/>
</dbReference>
<dbReference type="SUPFAM" id="SSF50249">
    <property type="entry name" value="Nucleic acid-binding proteins"/>
    <property type="match status" value="1"/>
</dbReference>
<sequence>MLISCTWLSELLGRPIDLSPVGEANDPFWAQNIAERLTSLGLEVEGIAYFELPKVIVGRVDAVSAHPDPKATKLNLVELFDGQASVQVVCGASNLPPVGGKVAFAPVGTTLPDGLELSARELRGVASHGMICSEAELDIGGDADGILVLPIDWEPGAELQDLVPGIRDAVIEISVTPNRPDALGHLGVARDLALALGCELQPPKLRSVADAPELPELVEVPASDRCPRYLGYALEGCTVGEAPLWLRTRLHRVGLRALNNVVDITNFVLMEVGQPMHAFDRARLAGERVVVRMAKPSEPITILDGSELELSTDDLVIADAESPQALAGVMGGAGSMVEAGTDRLLLEVAFFEPLAIRRSARRHGQHTDSSHRFERQVDYDAQLELAAGRALALLHDLCGATCVGRCDVRGPLPERAQIELDPAHVGRLLGMDVGPDEVARILSGLGVELDRSTEGAWLCHPPSYRPDLDRDVDLIEEVMRHHGLDDLPARHSVSPEQRVMLPEDPKRGLADALTDGLRARGLHEHVGLAFVAEALIAPVAAEFEPSQLVRPVNPMRSQQACMRPHLLPGLLDAVTYNHAHHARALALFEVGRIYRWPLSQPELQPSATSEVDPFLPDEPYRAAAIRVGQSQSKTGEVARALTDDLLACLARVGLHAQARPQAEPCAWLHPGIQAGLWIGPTRVGVVGELHPDVVAARDLSELELGYGELWLEALPQPPVVQFEDIARFPATTRDLSLDLDQRVSSHEVVAALAGAAASALSSGDDPPQLANADDPRQPIVLLEDYRGEGVEPGRHALLLRLNYRARSRSVTDAEVTAVHDAVVAGALATLAAIDPAARVR</sequence>
<dbReference type="SMART" id="SM00896">
    <property type="entry name" value="FDX-ACB"/>
    <property type="match status" value="1"/>
</dbReference>
<comment type="cofactor">
    <cofactor evidence="15">
        <name>Mg(2+)</name>
        <dbReference type="ChEBI" id="CHEBI:18420"/>
    </cofactor>
    <text evidence="15">Binds 2 magnesium ions per tetramer.</text>
</comment>
<feature type="domain" description="FDX-ACB" evidence="18">
    <location>
        <begin position="726"/>
        <end position="840"/>
    </location>
</feature>
<dbReference type="PANTHER" id="PTHR10947:SF0">
    <property type="entry name" value="PHENYLALANINE--TRNA LIGASE BETA SUBUNIT"/>
    <property type="match status" value="1"/>
</dbReference>
<evidence type="ECO:0000259" key="19">
    <source>
        <dbReference type="PROSITE" id="PS51483"/>
    </source>
</evidence>
<evidence type="ECO:0000256" key="11">
    <source>
        <dbReference type="ARBA" id="ARBA00022884"/>
    </source>
</evidence>
<dbReference type="PROSITE" id="PS50886">
    <property type="entry name" value="TRBD"/>
    <property type="match status" value="1"/>
</dbReference>
<evidence type="ECO:0000256" key="10">
    <source>
        <dbReference type="ARBA" id="ARBA00022842"/>
    </source>
</evidence>
<dbReference type="InterPro" id="IPR045060">
    <property type="entry name" value="Phe-tRNA-ligase_IIc_bsu"/>
</dbReference>
<dbReference type="InterPro" id="IPR005147">
    <property type="entry name" value="tRNA_synthase_B5-dom"/>
</dbReference>
<dbReference type="AlphaFoldDB" id="A0A2S9YE90"/>
<dbReference type="PROSITE" id="PS51447">
    <property type="entry name" value="FDX_ACB"/>
    <property type="match status" value="1"/>
</dbReference>
<evidence type="ECO:0000256" key="4">
    <source>
        <dbReference type="ARBA" id="ARBA00022490"/>
    </source>
</evidence>
<dbReference type="InterPro" id="IPR005121">
    <property type="entry name" value="Fdx_antiC-bd"/>
</dbReference>
<keyword evidence="6 15" id="KW-0436">Ligase</keyword>
<evidence type="ECO:0000256" key="16">
    <source>
        <dbReference type="PROSITE-ProRule" id="PRU00209"/>
    </source>
</evidence>
<dbReference type="PROSITE" id="PS51483">
    <property type="entry name" value="B5"/>
    <property type="match status" value="1"/>
</dbReference>
<accession>A0A2S9YE90</accession>
<dbReference type="PANTHER" id="PTHR10947">
    <property type="entry name" value="PHENYLALANYL-TRNA SYNTHETASE BETA CHAIN AND LEUCINE-RICH REPEAT-CONTAINING PROTEIN 47"/>
    <property type="match status" value="1"/>
</dbReference>
<evidence type="ECO:0000256" key="6">
    <source>
        <dbReference type="ARBA" id="ARBA00022598"/>
    </source>
</evidence>